<evidence type="ECO:0000256" key="2">
    <source>
        <dbReference type="SAM" id="Phobius"/>
    </source>
</evidence>
<protein>
    <submittedName>
        <fullName evidence="3">Uncharacterized protein</fullName>
    </submittedName>
</protein>
<sequence length="83" mass="8931">WLRSGVAAPRPRRIRRSDGSPAAAAAAQGPKSARVKRMVRLAAELLLLLGLLLLTLHITVLRSSPLQHGNDTVSSEQDSRVAE</sequence>
<gene>
    <name evidence="3" type="ORF">M9458_027122</name>
</gene>
<keyword evidence="2" id="KW-1133">Transmembrane helix</keyword>
<keyword evidence="2" id="KW-0812">Transmembrane</keyword>
<comment type="caution">
    <text evidence="3">The sequence shown here is derived from an EMBL/GenBank/DDBJ whole genome shotgun (WGS) entry which is preliminary data.</text>
</comment>
<feature type="non-terminal residue" evidence="3">
    <location>
        <position position="83"/>
    </location>
</feature>
<keyword evidence="2" id="KW-0472">Membrane</keyword>
<name>A0ABD0PW06_CIRMR</name>
<dbReference type="Proteomes" id="UP001529510">
    <property type="component" value="Unassembled WGS sequence"/>
</dbReference>
<keyword evidence="4" id="KW-1185">Reference proteome</keyword>
<organism evidence="3 4">
    <name type="scientific">Cirrhinus mrigala</name>
    <name type="common">Mrigala</name>
    <dbReference type="NCBI Taxonomy" id="683832"/>
    <lineage>
        <taxon>Eukaryota</taxon>
        <taxon>Metazoa</taxon>
        <taxon>Chordata</taxon>
        <taxon>Craniata</taxon>
        <taxon>Vertebrata</taxon>
        <taxon>Euteleostomi</taxon>
        <taxon>Actinopterygii</taxon>
        <taxon>Neopterygii</taxon>
        <taxon>Teleostei</taxon>
        <taxon>Ostariophysi</taxon>
        <taxon>Cypriniformes</taxon>
        <taxon>Cyprinidae</taxon>
        <taxon>Labeoninae</taxon>
        <taxon>Labeonini</taxon>
        <taxon>Cirrhinus</taxon>
    </lineage>
</organism>
<feature type="transmembrane region" description="Helical" evidence="2">
    <location>
        <begin position="41"/>
        <end position="60"/>
    </location>
</feature>
<reference evidence="3 4" key="1">
    <citation type="submission" date="2024-05" db="EMBL/GenBank/DDBJ databases">
        <title>Genome sequencing and assembly of Indian major carp, Cirrhinus mrigala (Hamilton, 1822).</title>
        <authorList>
            <person name="Mohindra V."/>
            <person name="Chowdhury L.M."/>
            <person name="Lal K."/>
            <person name="Jena J.K."/>
        </authorList>
    </citation>
    <scope>NUCLEOTIDE SEQUENCE [LARGE SCALE GENOMIC DNA]</scope>
    <source>
        <strain evidence="3">CM1030</strain>
        <tissue evidence="3">Blood</tissue>
    </source>
</reference>
<feature type="region of interest" description="Disordered" evidence="1">
    <location>
        <begin position="1"/>
        <end position="33"/>
    </location>
</feature>
<proteinExistence type="predicted"/>
<dbReference type="EMBL" id="JAMKFB020000013">
    <property type="protein sequence ID" value="KAL0178228.1"/>
    <property type="molecule type" value="Genomic_DNA"/>
</dbReference>
<evidence type="ECO:0000313" key="3">
    <source>
        <dbReference type="EMBL" id="KAL0178228.1"/>
    </source>
</evidence>
<dbReference type="AlphaFoldDB" id="A0ABD0PW06"/>
<evidence type="ECO:0000256" key="1">
    <source>
        <dbReference type="SAM" id="MobiDB-lite"/>
    </source>
</evidence>
<evidence type="ECO:0000313" key="4">
    <source>
        <dbReference type="Proteomes" id="UP001529510"/>
    </source>
</evidence>
<feature type="non-terminal residue" evidence="3">
    <location>
        <position position="1"/>
    </location>
</feature>
<accession>A0ABD0PW06</accession>